<dbReference type="AlphaFoldDB" id="U2YH79"/>
<dbReference type="eggNOG" id="arCOG00404">
    <property type="taxonomic scope" value="Archaea"/>
</dbReference>
<sequence>MVVAKQQALSKPIKWFSTRDFWRYEEPQSGRNREFYQTNVDVFGSSEPTADARCSLSPRTPSPISVSMATTSSSASATATCSAAC</sequence>
<dbReference type="PANTHER" id="PTHR43707:SF1">
    <property type="entry name" value="HISTIDINE--TRNA LIGASE, MITOCHONDRIAL-RELATED"/>
    <property type="match status" value="1"/>
</dbReference>
<feature type="compositionally biased region" description="Polar residues" evidence="2">
    <location>
        <begin position="57"/>
        <end position="68"/>
    </location>
</feature>
<dbReference type="SUPFAM" id="SSF55681">
    <property type="entry name" value="Class II aaRS and biotin synthetases"/>
    <property type="match status" value="1"/>
</dbReference>
<dbReference type="GO" id="GO:0004821">
    <property type="term" value="F:histidine-tRNA ligase activity"/>
    <property type="evidence" value="ECO:0007669"/>
    <property type="project" value="TreeGrafter"/>
</dbReference>
<keyword evidence="3" id="KW-0030">Aminoacyl-tRNA synthetase</keyword>
<protein>
    <recommendedName>
        <fullName evidence="1">Histidine--tRNA ligase</fullName>
    </recommendedName>
</protein>
<accession>U2YH79</accession>
<feature type="compositionally biased region" description="Low complexity" evidence="2">
    <location>
        <begin position="69"/>
        <end position="85"/>
    </location>
</feature>
<gene>
    <name evidence="3" type="ORF">MBEHAL_2556</name>
</gene>
<dbReference type="Gene3D" id="3.30.930.10">
    <property type="entry name" value="Bira Bifunctional Protein, Domain 2"/>
    <property type="match status" value="1"/>
</dbReference>
<dbReference type="InterPro" id="IPR004516">
    <property type="entry name" value="HisRS/HisZ"/>
</dbReference>
<dbReference type="EMBL" id="BATA01000103">
    <property type="protein sequence ID" value="GAD53796.1"/>
    <property type="molecule type" value="Genomic_DNA"/>
</dbReference>
<evidence type="ECO:0000313" key="3">
    <source>
        <dbReference type="EMBL" id="GAD53796.1"/>
    </source>
</evidence>
<dbReference type="PANTHER" id="PTHR43707">
    <property type="entry name" value="HISTIDYL-TRNA SYNTHETASE"/>
    <property type="match status" value="1"/>
</dbReference>
<evidence type="ECO:0000313" key="4">
    <source>
        <dbReference type="Proteomes" id="UP000016986"/>
    </source>
</evidence>
<proteinExistence type="predicted"/>
<comment type="caution">
    <text evidence="3">The sequence shown here is derived from an EMBL/GenBank/DDBJ whole genome shotgun (WGS) entry which is preliminary data.</text>
</comment>
<name>U2YH79_9EURY</name>
<dbReference type="InterPro" id="IPR045864">
    <property type="entry name" value="aa-tRNA-synth_II/BPL/LPL"/>
</dbReference>
<feature type="region of interest" description="Disordered" evidence="2">
    <location>
        <begin position="49"/>
        <end position="85"/>
    </location>
</feature>
<reference evidence="3 4" key="1">
    <citation type="submission" date="2013-09" db="EMBL/GenBank/DDBJ databases">
        <title>Whole genome sequencing of Halarchaeum acidiphilum strain MH1-52-1.</title>
        <authorList>
            <person name="Shimane Y."/>
            <person name="Minegishi H."/>
            <person name="Nishi S."/>
            <person name="Echigo A."/>
            <person name="Shuto A."/>
            <person name="Konishi M."/>
            <person name="Ito T."/>
            <person name="Ohkuma M."/>
            <person name="Ohta Y."/>
            <person name="Nagano Y."/>
            <person name="Tsubouchi T."/>
            <person name="Mori K."/>
            <person name="Usui K."/>
            <person name="Kamekura M."/>
            <person name="Usami R."/>
            <person name="Takaki Y."/>
            <person name="Hatada Y."/>
        </authorList>
    </citation>
    <scope>NUCLEOTIDE SEQUENCE [LARGE SCALE GENOMIC DNA]</scope>
    <source>
        <strain evidence="3 4">JCM 16109</strain>
    </source>
</reference>
<dbReference type="GO" id="GO:0005737">
    <property type="term" value="C:cytoplasm"/>
    <property type="evidence" value="ECO:0007669"/>
    <property type="project" value="InterPro"/>
</dbReference>
<dbReference type="Proteomes" id="UP000016986">
    <property type="component" value="Unassembled WGS sequence"/>
</dbReference>
<evidence type="ECO:0000256" key="1">
    <source>
        <dbReference type="ARBA" id="ARBA00017399"/>
    </source>
</evidence>
<evidence type="ECO:0000256" key="2">
    <source>
        <dbReference type="SAM" id="MobiDB-lite"/>
    </source>
</evidence>
<keyword evidence="4" id="KW-1185">Reference proteome</keyword>
<organism evidence="3 4">
    <name type="scientific">Halarchaeum acidiphilum MH1-52-1</name>
    <dbReference type="NCBI Taxonomy" id="1261545"/>
    <lineage>
        <taxon>Archaea</taxon>
        <taxon>Methanobacteriati</taxon>
        <taxon>Methanobacteriota</taxon>
        <taxon>Stenosarchaea group</taxon>
        <taxon>Halobacteria</taxon>
        <taxon>Halobacteriales</taxon>
        <taxon>Halobacteriaceae</taxon>
    </lineage>
</organism>
<dbReference type="GO" id="GO:0006427">
    <property type="term" value="P:histidyl-tRNA aminoacylation"/>
    <property type="evidence" value="ECO:0007669"/>
    <property type="project" value="TreeGrafter"/>
</dbReference>
<keyword evidence="3" id="KW-0436">Ligase</keyword>